<evidence type="ECO:0000259" key="1">
    <source>
        <dbReference type="PROSITE" id="PS50011"/>
    </source>
</evidence>
<comment type="caution">
    <text evidence="2">The sequence shown here is derived from an EMBL/GenBank/DDBJ whole genome shotgun (WGS) entry which is preliminary data.</text>
</comment>
<feature type="domain" description="Protein kinase" evidence="1">
    <location>
        <begin position="1"/>
        <end position="245"/>
    </location>
</feature>
<dbReference type="PROSITE" id="PS50011">
    <property type="entry name" value="PROTEIN_KINASE_DOM"/>
    <property type="match status" value="1"/>
</dbReference>
<dbReference type="GO" id="GO:0005524">
    <property type="term" value="F:ATP binding"/>
    <property type="evidence" value="ECO:0007669"/>
    <property type="project" value="InterPro"/>
</dbReference>
<name>A0A8J5CK23_CHIOP</name>
<dbReference type="SUPFAM" id="SSF56112">
    <property type="entry name" value="Protein kinase-like (PK-like)"/>
    <property type="match status" value="1"/>
</dbReference>
<protein>
    <submittedName>
        <fullName evidence="2">Angiopoietin-1 receptor</fullName>
    </submittedName>
</protein>
<reference evidence="2" key="1">
    <citation type="submission" date="2020-07" db="EMBL/GenBank/DDBJ databases">
        <title>The High-quality genome of the commercially important snow crab, Chionoecetes opilio.</title>
        <authorList>
            <person name="Jeong J.-H."/>
            <person name="Ryu S."/>
        </authorList>
    </citation>
    <scope>NUCLEOTIDE SEQUENCE</scope>
    <source>
        <strain evidence="2">MADBK_172401_WGS</strain>
        <tissue evidence="2">Digestive gland</tissue>
    </source>
</reference>
<sequence length="264" mass="30118">MLREFDSHVRIASHPHVVGLVGLMEEFNVISVAFEYETSTLKTQLVESRAVQHYPVYAEKNRRFSTLLENQELLEKGPVTSSQAIDLLIGIAEGMSHLAALGVTHGHLCARNVVVVDGTRPKITGFGLIHYHNDLYVPDYRRWHAVETLRSKVSVPKSDVWAFGCLVWEVSTLGGTPYSEVRTEEVGGRVMRGLRLPQPQYVGDELYQLMLNCWQHDLDERPSFSELEASLRQLAEEDVMPHLMFSLYPSFQYEPYSPHLEFMD</sequence>
<dbReference type="EMBL" id="JACEEZ010007662">
    <property type="protein sequence ID" value="KAG0723828.1"/>
    <property type="molecule type" value="Genomic_DNA"/>
</dbReference>
<dbReference type="GO" id="GO:0005886">
    <property type="term" value="C:plasma membrane"/>
    <property type="evidence" value="ECO:0007669"/>
    <property type="project" value="TreeGrafter"/>
</dbReference>
<dbReference type="InterPro" id="IPR050122">
    <property type="entry name" value="RTK"/>
</dbReference>
<dbReference type="InterPro" id="IPR001245">
    <property type="entry name" value="Ser-Thr/Tyr_kinase_cat_dom"/>
</dbReference>
<dbReference type="PANTHER" id="PTHR24416:SF611">
    <property type="entry name" value="TYROSINE-PROTEIN KINASE TRANSMEMBRANE RECEPTOR ROR"/>
    <property type="match status" value="1"/>
</dbReference>
<proteinExistence type="predicted"/>
<dbReference type="OrthoDB" id="9943809at2759"/>
<evidence type="ECO:0000313" key="2">
    <source>
        <dbReference type="EMBL" id="KAG0723828.1"/>
    </source>
</evidence>
<dbReference type="PRINTS" id="PR00109">
    <property type="entry name" value="TYRKINASE"/>
</dbReference>
<keyword evidence="2" id="KW-0675">Receptor</keyword>
<dbReference type="Pfam" id="PF07714">
    <property type="entry name" value="PK_Tyr_Ser-Thr"/>
    <property type="match status" value="1"/>
</dbReference>
<dbReference type="Proteomes" id="UP000770661">
    <property type="component" value="Unassembled WGS sequence"/>
</dbReference>
<organism evidence="2 3">
    <name type="scientific">Chionoecetes opilio</name>
    <name type="common">Atlantic snow crab</name>
    <name type="synonym">Cancer opilio</name>
    <dbReference type="NCBI Taxonomy" id="41210"/>
    <lineage>
        <taxon>Eukaryota</taxon>
        <taxon>Metazoa</taxon>
        <taxon>Ecdysozoa</taxon>
        <taxon>Arthropoda</taxon>
        <taxon>Crustacea</taxon>
        <taxon>Multicrustacea</taxon>
        <taxon>Malacostraca</taxon>
        <taxon>Eumalacostraca</taxon>
        <taxon>Eucarida</taxon>
        <taxon>Decapoda</taxon>
        <taxon>Pleocyemata</taxon>
        <taxon>Brachyura</taxon>
        <taxon>Eubrachyura</taxon>
        <taxon>Majoidea</taxon>
        <taxon>Majidae</taxon>
        <taxon>Chionoecetes</taxon>
    </lineage>
</organism>
<evidence type="ECO:0000313" key="3">
    <source>
        <dbReference type="Proteomes" id="UP000770661"/>
    </source>
</evidence>
<keyword evidence="3" id="KW-1185">Reference proteome</keyword>
<dbReference type="Gene3D" id="1.10.510.10">
    <property type="entry name" value="Transferase(Phosphotransferase) domain 1"/>
    <property type="match status" value="1"/>
</dbReference>
<dbReference type="PANTHER" id="PTHR24416">
    <property type="entry name" value="TYROSINE-PROTEIN KINASE RECEPTOR"/>
    <property type="match status" value="1"/>
</dbReference>
<dbReference type="GO" id="GO:0007169">
    <property type="term" value="P:cell surface receptor protein tyrosine kinase signaling pathway"/>
    <property type="evidence" value="ECO:0007669"/>
    <property type="project" value="TreeGrafter"/>
</dbReference>
<dbReference type="AlphaFoldDB" id="A0A8J5CK23"/>
<dbReference type="InterPro" id="IPR000719">
    <property type="entry name" value="Prot_kinase_dom"/>
</dbReference>
<gene>
    <name evidence="2" type="primary">TEK</name>
    <name evidence="2" type="ORF">GWK47_041866</name>
</gene>
<dbReference type="GO" id="GO:0004714">
    <property type="term" value="F:transmembrane receptor protein tyrosine kinase activity"/>
    <property type="evidence" value="ECO:0007669"/>
    <property type="project" value="TreeGrafter"/>
</dbReference>
<accession>A0A8J5CK23</accession>
<dbReference type="GO" id="GO:0043235">
    <property type="term" value="C:receptor complex"/>
    <property type="evidence" value="ECO:0007669"/>
    <property type="project" value="TreeGrafter"/>
</dbReference>
<dbReference type="InterPro" id="IPR011009">
    <property type="entry name" value="Kinase-like_dom_sf"/>
</dbReference>